<evidence type="ECO:0000256" key="6">
    <source>
        <dbReference type="ARBA" id="ARBA00022840"/>
    </source>
</evidence>
<evidence type="ECO:0000256" key="9">
    <source>
        <dbReference type="ARBA" id="ARBA00048679"/>
    </source>
</evidence>
<feature type="compositionally biased region" description="Polar residues" evidence="10">
    <location>
        <begin position="606"/>
        <end position="615"/>
    </location>
</feature>
<dbReference type="SUPFAM" id="SSF56112">
    <property type="entry name" value="Protein kinase-like (PK-like)"/>
    <property type="match status" value="1"/>
</dbReference>
<evidence type="ECO:0000313" key="12">
    <source>
        <dbReference type="EMBL" id="KAJ1921948.1"/>
    </source>
</evidence>
<dbReference type="FunFam" id="3.30.200.20:FF:000306">
    <property type="entry name" value="IKS protein kinase"/>
    <property type="match status" value="1"/>
</dbReference>
<dbReference type="AlphaFoldDB" id="A0A9W8A3Y5"/>
<dbReference type="EMBL" id="JANBPU010000002">
    <property type="protein sequence ID" value="KAJ1921948.1"/>
    <property type="molecule type" value="Genomic_DNA"/>
</dbReference>
<evidence type="ECO:0000256" key="3">
    <source>
        <dbReference type="ARBA" id="ARBA00022679"/>
    </source>
</evidence>
<evidence type="ECO:0000256" key="2">
    <source>
        <dbReference type="ARBA" id="ARBA00022527"/>
    </source>
</evidence>
<dbReference type="GO" id="GO:0005737">
    <property type="term" value="C:cytoplasm"/>
    <property type="evidence" value="ECO:0007669"/>
    <property type="project" value="TreeGrafter"/>
</dbReference>
<dbReference type="Proteomes" id="UP001150538">
    <property type="component" value="Unassembled WGS sequence"/>
</dbReference>
<dbReference type="GO" id="GO:0005524">
    <property type="term" value="F:ATP binding"/>
    <property type="evidence" value="ECO:0007669"/>
    <property type="project" value="UniProtKB-KW"/>
</dbReference>
<evidence type="ECO:0000259" key="11">
    <source>
        <dbReference type="PROSITE" id="PS50011"/>
    </source>
</evidence>
<gene>
    <name evidence="12" type="primary">IKS1</name>
    <name evidence="12" type="ORF">H4219_000295</name>
</gene>
<dbReference type="PROSITE" id="PS50011">
    <property type="entry name" value="PROTEIN_KINASE_DOM"/>
    <property type="match status" value="1"/>
</dbReference>
<proteinExistence type="inferred from homology"/>
<comment type="catalytic activity">
    <reaction evidence="9">
        <text>L-seryl-[protein] + ATP = O-phospho-L-seryl-[protein] + ADP + H(+)</text>
        <dbReference type="Rhea" id="RHEA:17989"/>
        <dbReference type="Rhea" id="RHEA-COMP:9863"/>
        <dbReference type="Rhea" id="RHEA-COMP:11604"/>
        <dbReference type="ChEBI" id="CHEBI:15378"/>
        <dbReference type="ChEBI" id="CHEBI:29999"/>
        <dbReference type="ChEBI" id="CHEBI:30616"/>
        <dbReference type="ChEBI" id="CHEBI:83421"/>
        <dbReference type="ChEBI" id="CHEBI:456216"/>
        <dbReference type="EC" id="2.7.11.1"/>
    </reaction>
</comment>
<feature type="region of interest" description="Disordered" evidence="10">
    <location>
        <begin position="588"/>
        <end position="636"/>
    </location>
</feature>
<keyword evidence="13" id="KW-1185">Reference proteome</keyword>
<dbReference type="PANTHER" id="PTHR11042:SF138">
    <property type="entry name" value="SERINE_THREONINE-PROTEIN KINASE IKS1-RELATED"/>
    <property type="match status" value="1"/>
</dbReference>
<keyword evidence="6" id="KW-0067">ATP-binding</keyword>
<sequence length="758" mass="85802">MKKASFKQPGIRKRIRTRPGDRGSSASSKRSKSLSEGSSKSNNVNNYQLVPYPDWSVILHHKSSGQVVLYNNQANQFRIEKYPPHISDLSSPAYGTVSNNSTASSLFCPTCGQPLNKFGGGPEIYTKDWNPEDLRSYEEEFGKDSSYFKLLSFAYREDLKKNQLEYKPEDVSLSKSLDDIQTKELPSDSGSQFSNQADEFQQTGGENTLSSNALNQGYYDKFFIEKSKLGKGLRGSVFLCQHVLEGVPLGQYAIKKVAVGDNRVWLQRMLREVTLLETLRHPNIIEYKHSWLEVNSFSKFGPKVPCLYILMECANGGNLEEYMNEPVDAFKNQTVGDTLSEDVGRNMQTRGMKGKNVDKSPHKGKKMGNSVATPPKRFLTIKEIWNFFLDICSGLAHLHSHGIIHRDLKPQNLLLKYTVSNEGEIIPDYPRILLTDFGECENISHLEKRERTGATGTLEFMAPELLRVDENGHFLDSFSTKADMWSLGMVLYYLCYSSLPFTNIDEIDLLKIQLLGMKRQVDEFVDFPKTDRNGMGDISKQLKWLMHALLDQNENKRPDIDDILGFVRSNQQAVNDTPQPNIHIQLKESEAPTRSVSPGPNREASQENLSSSPSIGSVELDEQGSPRPQKHSELDTLYDTIPVRKVNSAPESQWIVHYNPRTGLLSPEYSTSSNSDIEEALSDGLEGRDVSDSQWKVKDDLYDKKKNLLQPVKRINTSNLYLPIKSNWDMLTEEYVFKSWKFSVVILKVCSSTKNSST</sequence>
<keyword evidence="5 12" id="KW-0418">Kinase</keyword>
<dbReference type="Pfam" id="PF00069">
    <property type="entry name" value="Pkinase"/>
    <property type="match status" value="2"/>
</dbReference>
<feature type="compositionally biased region" description="Basic residues" evidence="10">
    <location>
        <begin position="1"/>
        <end position="17"/>
    </location>
</feature>
<protein>
    <recommendedName>
        <fullName evidence="1">non-specific serine/threonine protein kinase</fullName>
        <ecNumber evidence="1">2.7.11.1</ecNumber>
    </recommendedName>
</protein>
<dbReference type="PROSITE" id="PS00108">
    <property type="entry name" value="PROTEIN_KINASE_ST"/>
    <property type="match status" value="1"/>
</dbReference>
<evidence type="ECO:0000256" key="8">
    <source>
        <dbReference type="ARBA" id="ARBA00047899"/>
    </source>
</evidence>
<dbReference type="Gene3D" id="1.10.510.10">
    <property type="entry name" value="Transferase(Phosphotransferase) domain 1"/>
    <property type="match status" value="1"/>
</dbReference>
<dbReference type="InterPro" id="IPR000719">
    <property type="entry name" value="Prot_kinase_dom"/>
</dbReference>
<dbReference type="OrthoDB" id="1405469at2759"/>
<keyword evidence="4" id="KW-0547">Nucleotide-binding</keyword>
<dbReference type="GO" id="GO:0005634">
    <property type="term" value="C:nucleus"/>
    <property type="evidence" value="ECO:0007669"/>
    <property type="project" value="TreeGrafter"/>
</dbReference>
<evidence type="ECO:0000256" key="7">
    <source>
        <dbReference type="ARBA" id="ARBA00037982"/>
    </source>
</evidence>
<dbReference type="InterPro" id="IPR008271">
    <property type="entry name" value="Ser/Thr_kinase_AS"/>
</dbReference>
<dbReference type="EC" id="2.7.11.1" evidence="1"/>
<keyword evidence="3" id="KW-0808">Transferase</keyword>
<keyword evidence="2" id="KW-0723">Serine/threonine-protein kinase</keyword>
<evidence type="ECO:0000256" key="5">
    <source>
        <dbReference type="ARBA" id="ARBA00022777"/>
    </source>
</evidence>
<name>A0A9W8A3Y5_9FUNG</name>
<dbReference type="PANTHER" id="PTHR11042">
    <property type="entry name" value="EUKARYOTIC TRANSLATION INITIATION FACTOR 2-ALPHA KINASE EIF2-ALPHA KINASE -RELATED"/>
    <property type="match status" value="1"/>
</dbReference>
<evidence type="ECO:0000256" key="10">
    <source>
        <dbReference type="SAM" id="MobiDB-lite"/>
    </source>
</evidence>
<dbReference type="Gene3D" id="3.30.200.20">
    <property type="entry name" value="Phosphorylase Kinase, domain 1"/>
    <property type="match status" value="1"/>
</dbReference>
<comment type="catalytic activity">
    <reaction evidence="8">
        <text>L-threonyl-[protein] + ATP = O-phospho-L-threonyl-[protein] + ADP + H(+)</text>
        <dbReference type="Rhea" id="RHEA:46608"/>
        <dbReference type="Rhea" id="RHEA-COMP:11060"/>
        <dbReference type="Rhea" id="RHEA-COMP:11605"/>
        <dbReference type="ChEBI" id="CHEBI:15378"/>
        <dbReference type="ChEBI" id="CHEBI:30013"/>
        <dbReference type="ChEBI" id="CHEBI:30616"/>
        <dbReference type="ChEBI" id="CHEBI:61977"/>
        <dbReference type="ChEBI" id="CHEBI:456216"/>
        <dbReference type="EC" id="2.7.11.1"/>
    </reaction>
</comment>
<comment type="caution">
    <text evidence="12">The sequence shown here is derived from an EMBL/GenBank/DDBJ whole genome shotgun (WGS) entry which is preliminary data.</text>
</comment>
<evidence type="ECO:0000313" key="13">
    <source>
        <dbReference type="Proteomes" id="UP001150538"/>
    </source>
</evidence>
<organism evidence="12 13">
    <name type="scientific">Mycoemilia scoparia</name>
    <dbReference type="NCBI Taxonomy" id="417184"/>
    <lineage>
        <taxon>Eukaryota</taxon>
        <taxon>Fungi</taxon>
        <taxon>Fungi incertae sedis</taxon>
        <taxon>Zoopagomycota</taxon>
        <taxon>Kickxellomycotina</taxon>
        <taxon>Kickxellomycetes</taxon>
        <taxon>Kickxellales</taxon>
        <taxon>Kickxellaceae</taxon>
        <taxon>Mycoemilia</taxon>
    </lineage>
</organism>
<feature type="region of interest" description="Disordered" evidence="10">
    <location>
        <begin position="349"/>
        <end position="370"/>
    </location>
</feature>
<dbReference type="SMART" id="SM00220">
    <property type="entry name" value="S_TKc"/>
    <property type="match status" value="1"/>
</dbReference>
<dbReference type="GO" id="GO:0004674">
    <property type="term" value="F:protein serine/threonine kinase activity"/>
    <property type="evidence" value="ECO:0007669"/>
    <property type="project" value="UniProtKB-KW"/>
</dbReference>
<dbReference type="InterPro" id="IPR050339">
    <property type="entry name" value="CC_SR_Kinase"/>
</dbReference>
<dbReference type="InterPro" id="IPR011009">
    <property type="entry name" value="Kinase-like_dom_sf"/>
</dbReference>
<reference evidence="12" key="1">
    <citation type="submission" date="2022-07" db="EMBL/GenBank/DDBJ databases">
        <title>Phylogenomic reconstructions and comparative analyses of Kickxellomycotina fungi.</title>
        <authorList>
            <person name="Reynolds N.K."/>
            <person name="Stajich J.E."/>
            <person name="Barry K."/>
            <person name="Grigoriev I.V."/>
            <person name="Crous P."/>
            <person name="Smith M.E."/>
        </authorList>
    </citation>
    <scope>NUCLEOTIDE SEQUENCE</scope>
    <source>
        <strain evidence="12">NBRC 100468</strain>
    </source>
</reference>
<feature type="domain" description="Protein kinase" evidence="11">
    <location>
        <begin position="223"/>
        <end position="574"/>
    </location>
</feature>
<evidence type="ECO:0000256" key="4">
    <source>
        <dbReference type="ARBA" id="ARBA00022741"/>
    </source>
</evidence>
<comment type="similarity">
    <text evidence="7">Belongs to the protein kinase superfamily. Ser/Thr protein kinase family. GCN2 subfamily.</text>
</comment>
<feature type="region of interest" description="Disordered" evidence="10">
    <location>
        <begin position="1"/>
        <end position="45"/>
    </location>
</feature>
<evidence type="ECO:0000256" key="1">
    <source>
        <dbReference type="ARBA" id="ARBA00012513"/>
    </source>
</evidence>
<accession>A0A9W8A3Y5</accession>
<feature type="compositionally biased region" description="Low complexity" evidence="10">
    <location>
        <begin position="24"/>
        <end position="41"/>
    </location>
</feature>